<evidence type="ECO:0000313" key="1">
    <source>
        <dbReference type="EMBL" id="KAA4028477.1"/>
    </source>
</evidence>
<dbReference type="SUPFAM" id="SSF51182">
    <property type="entry name" value="RmlC-like cupins"/>
    <property type="match status" value="1"/>
</dbReference>
<dbReference type="EMBL" id="VWKO01000119">
    <property type="protein sequence ID" value="KAA4028477.1"/>
    <property type="molecule type" value="Genomic_DNA"/>
</dbReference>
<proteinExistence type="predicted"/>
<reference evidence="1" key="1">
    <citation type="journal article" date="2019" name="Nat. Med.">
        <title>A library of human gut bacterial isolates paired with longitudinal multiomics data enables mechanistic microbiome research.</title>
        <authorList>
            <person name="Poyet M."/>
            <person name="Groussin M."/>
            <person name="Gibbons S.M."/>
            <person name="Avila-Pacheco J."/>
            <person name="Jiang X."/>
            <person name="Kearney S.M."/>
            <person name="Perrotta A.R."/>
            <person name="Berdy B."/>
            <person name="Zhao S."/>
            <person name="Lieberman T.D."/>
            <person name="Swanson P.K."/>
            <person name="Smith M."/>
            <person name="Roesemann S."/>
            <person name="Alexander J.E."/>
            <person name="Rich S.A."/>
            <person name="Livny J."/>
            <person name="Vlamakis H."/>
            <person name="Clish C."/>
            <person name="Bullock K."/>
            <person name="Deik A."/>
            <person name="Scott J."/>
            <person name="Pierce K.A."/>
            <person name="Xavier R.J."/>
            <person name="Alm E.J."/>
        </authorList>
    </citation>
    <scope>NUCLEOTIDE SEQUENCE</scope>
    <source>
        <strain evidence="1">BIOML-A147</strain>
    </source>
</reference>
<protein>
    <submittedName>
        <fullName evidence="1">dTDP-4-keto-6-deoxy-D-glucose epimerase</fullName>
    </submittedName>
</protein>
<dbReference type="Gene3D" id="2.60.120.10">
    <property type="entry name" value="Jelly Rolls"/>
    <property type="match status" value="1"/>
</dbReference>
<gene>
    <name evidence="1" type="ORF">F3D60_16525</name>
</gene>
<comment type="caution">
    <text evidence="1">The sequence shown here is derived from an EMBL/GenBank/DDBJ whole genome shotgun (WGS) entry which is preliminary data.</text>
</comment>
<accession>A0A641S2B0</accession>
<sequence length="49" mass="5714">CEGALAWDDPALKIDWKVPADKIILSGKDQHHERLEEAGWLFDYNENLY</sequence>
<dbReference type="AlphaFoldDB" id="A0A641S2B0"/>
<organism evidence="1">
    <name type="scientific">Bacteroides ovatus</name>
    <dbReference type="NCBI Taxonomy" id="28116"/>
    <lineage>
        <taxon>Bacteria</taxon>
        <taxon>Pseudomonadati</taxon>
        <taxon>Bacteroidota</taxon>
        <taxon>Bacteroidia</taxon>
        <taxon>Bacteroidales</taxon>
        <taxon>Bacteroidaceae</taxon>
        <taxon>Bacteroides</taxon>
    </lineage>
</organism>
<dbReference type="InterPro" id="IPR011051">
    <property type="entry name" value="RmlC_Cupin_sf"/>
</dbReference>
<dbReference type="InterPro" id="IPR014710">
    <property type="entry name" value="RmlC-like_jellyroll"/>
</dbReference>
<name>A0A641S2B0_BACOV</name>
<feature type="non-terminal residue" evidence="1">
    <location>
        <position position="1"/>
    </location>
</feature>